<evidence type="ECO:0000313" key="3">
    <source>
        <dbReference type="Proteomes" id="UP001595961"/>
    </source>
</evidence>
<reference evidence="3" key="1">
    <citation type="journal article" date="2019" name="Int. J. Syst. Evol. Microbiol.">
        <title>The Global Catalogue of Microorganisms (GCM) 10K type strain sequencing project: providing services to taxonomists for standard genome sequencing and annotation.</title>
        <authorList>
            <consortium name="The Broad Institute Genomics Platform"/>
            <consortium name="The Broad Institute Genome Sequencing Center for Infectious Disease"/>
            <person name="Wu L."/>
            <person name="Ma J."/>
        </authorList>
    </citation>
    <scope>NUCLEOTIDE SEQUENCE [LARGE SCALE GENOMIC DNA]</scope>
    <source>
        <strain evidence="3">CCM 4481</strain>
    </source>
</reference>
<gene>
    <name evidence="2" type="ORF">ACFO5W_19655</name>
</gene>
<feature type="chain" id="PRO_5047185458" evidence="1">
    <location>
        <begin position="23"/>
        <end position="272"/>
    </location>
</feature>
<dbReference type="Proteomes" id="UP001595961">
    <property type="component" value="Unassembled WGS sequence"/>
</dbReference>
<proteinExistence type="predicted"/>
<dbReference type="EMBL" id="JBHSGA010000021">
    <property type="protein sequence ID" value="MFC4528868.1"/>
    <property type="molecule type" value="Genomic_DNA"/>
</dbReference>
<keyword evidence="1" id="KW-0732">Signal</keyword>
<name>A0ABV9C7D0_9GAMM</name>
<accession>A0ABV9C7D0</accession>
<dbReference type="InterPro" id="IPR021307">
    <property type="entry name" value="DUF2884"/>
</dbReference>
<sequence length="272" mass="29857">MRIKCRALVWAASLALCGAAQAHDIQIHDGQCGYSTDFDVRVTQDSIDFRRDAGHPAKIVMHDGHLSVDGRDVVVSADDAARLRNYESQVRSLLPDVAEIAREGVNIGYAAMRAVLLTFAENDDERHDMVGRLEANHRQVLARIDEGLGKGVWKPHDLDELIEGSIQQSVSDLVGKVTGAAVKAALSGDQNKVAALEARADSLDHTIDKEVNARADQLGKRADALCPRLHALDSLQQQFQFRLQDGSRLRLLSRERDNSKKLATTDDHANAD</sequence>
<comment type="caution">
    <text evidence="2">The sequence shown here is derived from an EMBL/GenBank/DDBJ whole genome shotgun (WGS) entry which is preliminary data.</text>
</comment>
<evidence type="ECO:0000256" key="1">
    <source>
        <dbReference type="SAM" id="SignalP"/>
    </source>
</evidence>
<feature type="signal peptide" evidence="1">
    <location>
        <begin position="1"/>
        <end position="22"/>
    </location>
</feature>
<protein>
    <submittedName>
        <fullName evidence="2">DUF2884 family protein</fullName>
    </submittedName>
</protein>
<dbReference type="RefSeq" id="WP_266152227.1">
    <property type="nucleotide sequence ID" value="NZ_CP064028.1"/>
</dbReference>
<evidence type="ECO:0000313" key="2">
    <source>
        <dbReference type="EMBL" id="MFC4528868.1"/>
    </source>
</evidence>
<dbReference type="Pfam" id="PF11101">
    <property type="entry name" value="DUF2884"/>
    <property type="match status" value="1"/>
</dbReference>
<organism evidence="2 3">
    <name type="scientific">Dyella halodurans</name>
    <dbReference type="NCBI Taxonomy" id="1920171"/>
    <lineage>
        <taxon>Bacteria</taxon>
        <taxon>Pseudomonadati</taxon>
        <taxon>Pseudomonadota</taxon>
        <taxon>Gammaproteobacteria</taxon>
        <taxon>Lysobacterales</taxon>
        <taxon>Rhodanobacteraceae</taxon>
        <taxon>Dyella</taxon>
    </lineage>
</organism>
<keyword evidence="3" id="KW-1185">Reference proteome</keyword>